<evidence type="ECO:0000256" key="4">
    <source>
        <dbReference type="ARBA" id="ARBA00022519"/>
    </source>
</evidence>
<dbReference type="GO" id="GO:0050661">
    <property type="term" value="F:NADP binding"/>
    <property type="evidence" value="ECO:0007669"/>
    <property type="project" value="TreeGrafter"/>
</dbReference>
<feature type="transmembrane region" description="Helical" evidence="13">
    <location>
        <begin position="349"/>
        <end position="370"/>
    </location>
</feature>
<dbReference type="PANTHER" id="PTHR10160:SF19">
    <property type="entry name" value="PROTON-TRANSLOCATING NAD(P)(+) TRANSHYDROGENASE"/>
    <property type="match status" value="1"/>
</dbReference>
<evidence type="ECO:0000313" key="16">
    <source>
        <dbReference type="EMBL" id="CAD9226760.1"/>
    </source>
</evidence>
<evidence type="ECO:0000256" key="8">
    <source>
        <dbReference type="ARBA" id="ARBA00022989"/>
    </source>
</evidence>
<evidence type="ECO:0000256" key="6">
    <source>
        <dbReference type="ARBA" id="ARBA00022857"/>
    </source>
</evidence>
<feature type="region of interest" description="Disordered" evidence="12">
    <location>
        <begin position="1"/>
        <end position="36"/>
    </location>
</feature>
<dbReference type="GO" id="GO:0005743">
    <property type="term" value="C:mitochondrial inner membrane"/>
    <property type="evidence" value="ECO:0007669"/>
    <property type="project" value="TreeGrafter"/>
</dbReference>
<feature type="transmembrane region" description="Helical" evidence="13">
    <location>
        <begin position="221"/>
        <end position="239"/>
    </location>
</feature>
<dbReference type="Gene3D" id="3.40.50.1220">
    <property type="entry name" value="TPP-binding domain"/>
    <property type="match status" value="1"/>
</dbReference>
<gene>
    <name evidence="16" type="ORF">TCHU04912_LOCUS21640</name>
</gene>
<dbReference type="AlphaFoldDB" id="A0A7S1T8B3"/>
<comment type="catalytic activity">
    <reaction evidence="11">
        <text>NAD(+) + NADPH + H(+)(in) = NADH + NADP(+) + H(+)(out)</text>
        <dbReference type="Rhea" id="RHEA:47992"/>
        <dbReference type="ChEBI" id="CHEBI:15378"/>
        <dbReference type="ChEBI" id="CHEBI:57540"/>
        <dbReference type="ChEBI" id="CHEBI:57783"/>
        <dbReference type="ChEBI" id="CHEBI:57945"/>
        <dbReference type="ChEBI" id="CHEBI:58349"/>
        <dbReference type="EC" id="7.1.1.1"/>
    </reaction>
</comment>
<sequence length="666" mass="67473">MMWPPPPSTRSPTEKKVAATPPTALKAPEAEEPPPAWLEPAKTALTIGLGLALLAAIGAVGPSPEMVQLTTIFALACIIGYFVVTGVTAALHSPLMSVTNAISGMTAIGGLTLISGGWLPNSAASAAAAAAVAMSSVNIAGGFLMTERMLNMFRRPTDPPSYTWLFGIPLAGTLAFYISRTVAGAASTALHQTIGLASAVCCIGAIACLASQSTARTGNALGWTGVALGLAATIAPMLSTMSAQLLGQAGAIVGGGAVVGLAIASRCAITDLPQLVAAFHSLVGLAAAITSIASYAAHPSPDVVHNVAIWLGTLIGGITFTGSVVAFAKLQGLVPSKEVSLPLKGWINTLALAGCVAALLPFLSGPALTLEAGLKLLAITGGLAAFLGAHMTLAIGGADTPVVITTLNSSSGWALCAEGFVLSNSLLTVVGALIGASGAILSLIMCTAMNRSLTGVLLGVKGTLAKKAGSGPIVQCDIERGECFVCDEGEAARQLVKAKRVLIVPGYGLAVAKAQYAIADLIALLQANGKEVLVAVHPVAGRMPGQLNVLLAEAGVPYDVVKEMEEVEGQMGSFDVSLVVGANDTVNPSAVEDPNSELAGMPVIEVWKSGQVIVVKRSLGGGYADVENPLFYNENTNMLLGDAKCIADELKAAVLEQLGPQCVRPL</sequence>
<keyword evidence="7" id="KW-1278">Translocase</keyword>
<evidence type="ECO:0000256" key="1">
    <source>
        <dbReference type="ARBA" id="ARBA00004429"/>
    </source>
</evidence>
<feature type="transmembrane region" description="Helical" evidence="13">
    <location>
        <begin position="275"/>
        <end position="296"/>
    </location>
</feature>
<dbReference type="InterPro" id="IPR029035">
    <property type="entry name" value="DHS-like_NAD/FAD-binding_dom"/>
</dbReference>
<dbReference type="EMBL" id="HBGG01041945">
    <property type="protein sequence ID" value="CAD9226760.1"/>
    <property type="molecule type" value="Transcribed_RNA"/>
</dbReference>
<evidence type="ECO:0000256" key="5">
    <source>
        <dbReference type="ARBA" id="ARBA00022692"/>
    </source>
</evidence>
<proteinExistence type="predicted"/>
<feature type="domain" description="NAD(P) transhydrogenase alpha subunit C-terminal" evidence="15">
    <location>
        <begin position="71"/>
        <end position="155"/>
    </location>
</feature>
<comment type="subcellular location">
    <subcellularLocation>
        <location evidence="1">Cell inner membrane</location>
        <topology evidence="1">Multi-pass membrane protein</topology>
    </subcellularLocation>
</comment>
<keyword evidence="10 13" id="KW-0472">Membrane</keyword>
<keyword evidence="5 13" id="KW-0812">Transmembrane</keyword>
<evidence type="ECO:0000259" key="14">
    <source>
        <dbReference type="Pfam" id="PF02233"/>
    </source>
</evidence>
<keyword evidence="4" id="KW-0997">Cell inner membrane</keyword>
<dbReference type="InterPro" id="IPR034300">
    <property type="entry name" value="PNTB-like"/>
</dbReference>
<evidence type="ECO:0000259" key="15">
    <source>
        <dbReference type="Pfam" id="PF12769"/>
    </source>
</evidence>
<evidence type="ECO:0000256" key="9">
    <source>
        <dbReference type="ARBA" id="ARBA00023027"/>
    </source>
</evidence>
<dbReference type="EC" id="7.1.1.1" evidence="2"/>
<feature type="domain" description="NADP transhydrogenase beta-like" evidence="14">
    <location>
        <begin position="193"/>
        <end position="651"/>
    </location>
</feature>
<keyword evidence="8 13" id="KW-1133">Transmembrane helix</keyword>
<dbReference type="InterPro" id="IPR024605">
    <property type="entry name" value="NADP_transhyd_a_C"/>
</dbReference>
<dbReference type="GO" id="GO:0006740">
    <property type="term" value="P:NADPH regeneration"/>
    <property type="evidence" value="ECO:0007669"/>
    <property type="project" value="TreeGrafter"/>
</dbReference>
<dbReference type="FunFam" id="3.40.50.1220:FF:000002">
    <property type="entry name" value="NAD(P) transhydrogenase subunit beta"/>
    <property type="match status" value="1"/>
</dbReference>
<evidence type="ECO:0000256" key="3">
    <source>
        <dbReference type="ARBA" id="ARBA00022475"/>
    </source>
</evidence>
<evidence type="ECO:0000256" key="7">
    <source>
        <dbReference type="ARBA" id="ARBA00022967"/>
    </source>
</evidence>
<accession>A0A7S1T8B3</accession>
<name>A0A7S1T8B3_9CHLO</name>
<feature type="transmembrane region" description="Helical" evidence="13">
    <location>
        <begin position="245"/>
        <end position="263"/>
    </location>
</feature>
<keyword evidence="3" id="KW-1003">Cell membrane</keyword>
<dbReference type="GO" id="GO:0005886">
    <property type="term" value="C:plasma membrane"/>
    <property type="evidence" value="ECO:0007669"/>
    <property type="project" value="UniProtKB-SubCell"/>
</dbReference>
<feature type="transmembrane region" description="Helical" evidence="13">
    <location>
        <begin position="376"/>
        <end position="398"/>
    </location>
</feature>
<protein>
    <recommendedName>
        <fullName evidence="2">proton-translocating NAD(P)(+) transhydrogenase</fullName>
        <ecNumber evidence="2">7.1.1.1</ecNumber>
    </recommendedName>
</protein>
<evidence type="ECO:0000256" key="2">
    <source>
        <dbReference type="ARBA" id="ARBA00012943"/>
    </source>
</evidence>
<feature type="compositionally biased region" description="Low complexity" evidence="12">
    <location>
        <begin position="18"/>
        <end position="27"/>
    </location>
</feature>
<dbReference type="SUPFAM" id="SSF52467">
    <property type="entry name" value="DHS-like NAD/FAD-binding domain"/>
    <property type="match status" value="1"/>
</dbReference>
<evidence type="ECO:0000256" key="10">
    <source>
        <dbReference type="ARBA" id="ARBA00023136"/>
    </source>
</evidence>
<feature type="transmembrane region" description="Helical" evidence="13">
    <location>
        <begin position="419"/>
        <end position="445"/>
    </location>
</feature>
<feature type="transmembrane region" description="Helical" evidence="13">
    <location>
        <begin position="189"/>
        <end position="209"/>
    </location>
</feature>
<dbReference type="Pfam" id="PF12769">
    <property type="entry name" value="PNTB_4TM"/>
    <property type="match status" value="1"/>
</dbReference>
<keyword evidence="9" id="KW-0520">NAD</keyword>
<evidence type="ECO:0000256" key="12">
    <source>
        <dbReference type="SAM" id="MobiDB-lite"/>
    </source>
</evidence>
<feature type="transmembrane region" description="Helical" evidence="13">
    <location>
        <begin position="164"/>
        <end position="183"/>
    </location>
</feature>
<reference evidence="16" key="1">
    <citation type="submission" date="2021-01" db="EMBL/GenBank/DDBJ databases">
        <authorList>
            <person name="Corre E."/>
            <person name="Pelletier E."/>
            <person name="Niang G."/>
            <person name="Scheremetjew M."/>
            <person name="Finn R."/>
            <person name="Kale V."/>
            <person name="Holt S."/>
            <person name="Cochrane G."/>
            <person name="Meng A."/>
            <person name="Brown T."/>
            <person name="Cohen L."/>
        </authorList>
    </citation>
    <scope>NUCLEOTIDE SEQUENCE</scope>
    <source>
        <strain evidence="16">PLY429</strain>
    </source>
</reference>
<feature type="transmembrane region" description="Helical" evidence="13">
    <location>
        <begin position="308"/>
        <end position="328"/>
    </location>
</feature>
<feature type="transmembrane region" description="Helical" evidence="13">
    <location>
        <begin position="67"/>
        <end position="91"/>
    </location>
</feature>
<dbReference type="Pfam" id="PF02233">
    <property type="entry name" value="PNTB"/>
    <property type="match status" value="1"/>
</dbReference>
<evidence type="ECO:0000256" key="13">
    <source>
        <dbReference type="SAM" id="Phobius"/>
    </source>
</evidence>
<feature type="transmembrane region" description="Helical" evidence="13">
    <location>
        <begin position="43"/>
        <end position="61"/>
    </location>
</feature>
<evidence type="ECO:0000256" key="11">
    <source>
        <dbReference type="ARBA" id="ARBA00048202"/>
    </source>
</evidence>
<dbReference type="GO" id="GO:0008750">
    <property type="term" value="F:proton-translocating NAD(P)+ transhydrogenase activity"/>
    <property type="evidence" value="ECO:0007669"/>
    <property type="project" value="UniProtKB-EC"/>
</dbReference>
<dbReference type="PANTHER" id="PTHR10160">
    <property type="entry name" value="NAD(P) TRANSHYDROGENASE"/>
    <property type="match status" value="1"/>
</dbReference>
<keyword evidence="6" id="KW-0521">NADP</keyword>
<organism evidence="16">
    <name type="scientific">Tetraselmis chuii</name>
    <dbReference type="NCBI Taxonomy" id="63592"/>
    <lineage>
        <taxon>Eukaryota</taxon>
        <taxon>Viridiplantae</taxon>
        <taxon>Chlorophyta</taxon>
        <taxon>core chlorophytes</taxon>
        <taxon>Chlorodendrophyceae</taxon>
        <taxon>Chlorodendrales</taxon>
        <taxon>Chlorodendraceae</taxon>
        <taxon>Tetraselmis</taxon>
    </lineage>
</organism>
<feature type="transmembrane region" description="Helical" evidence="13">
    <location>
        <begin position="124"/>
        <end position="144"/>
    </location>
</feature>